<gene>
    <name evidence="2" type="ORF">FGO68_gene17122</name>
</gene>
<dbReference type="EMBL" id="RRYP01002403">
    <property type="protein sequence ID" value="TNV84807.1"/>
    <property type="molecule type" value="Genomic_DNA"/>
</dbReference>
<keyword evidence="1" id="KW-0472">Membrane</keyword>
<evidence type="ECO:0000256" key="1">
    <source>
        <dbReference type="SAM" id="Phobius"/>
    </source>
</evidence>
<sequence length="463" mass="52067">MFLSALLSASSKLRSKSNTACSFCSLSASRSPISSVSLAFPFLLPLPPQSLHRKFHLLGTPQVWGTTWYKQSANTMQTNAATQSITRHMVISEFISWKPVMQCSQPHFQEMKQIRREKVKDGIGIRNQSISFGAEQMVRLKALATVVNHTAIVQPTIVAVWDLFKKTLTKNASETWARPHPNRIATRSHTFVSENTCNLNIFPPNNMKRIAVAQQKPRLNRQLTIQQLDILSPLIFMFSISLVSFSSTIWYTNTGSAMLMQIGSTIRQMRESPRWIWASKLGVKGKNCTPPMTVVSLKRVRMQAQLITSAMVSAPSIDLRLLYVTLLSLSNTPILVIPLLRWYCQYFKSLSQRLQLSFFLLACLILQAPSGRLSSSGKVASRLPKSRFTPANDFTVLARYIAISSSLKRSVVNSLKKPRCAFRQACQWSSGGSRAGLRCSRRTHGLPEWQSLQIHTYTIGRKC</sequence>
<keyword evidence="3" id="KW-1185">Reference proteome</keyword>
<name>A0A8J8P0H0_HALGN</name>
<dbReference type="Proteomes" id="UP000785679">
    <property type="component" value="Unassembled WGS sequence"/>
</dbReference>
<feature type="transmembrane region" description="Helical" evidence="1">
    <location>
        <begin position="321"/>
        <end position="342"/>
    </location>
</feature>
<reference evidence="2" key="1">
    <citation type="submission" date="2019-06" db="EMBL/GenBank/DDBJ databases">
        <authorList>
            <person name="Zheng W."/>
        </authorList>
    </citation>
    <scope>NUCLEOTIDE SEQUENCE</scope>
    <source>
        <strain evidence="2">QDHG01</strain>
    </source>
</reference>
<organism evidence="2 3">
    <name type="scientific">Halteria grandinella</name>
    <dbReference type="NCBI Taxonomy" id="5974"/>
    <lineage>
        <taxon>Eukaryota</taxon>
        <taxon>Sar</taxon>
        <taxon>Alveolata</taxon>
        <taxon>Ciliophora</taxon>
        <taxon>Intramacronucleata</taxon>
        <taxon>Spirotrichea</taxon>
        <taxon>Stichotrichia</taxon>
        <taxon>Sporadotrichida</taxon>
        <taxon>Halteriidae</taxon>
        <taxon>Halteria</taxon>
    </lineage>
</organism>
<feature type="transmembrane region" description="Helical" evidence="1">
    <location>
        <begin position="230"/>
        <end position="251"/>
    </location>
</feature>
<dbReference type="AlphaFoldDB" id="A0A8J8P0H0"/>
<protein>
    <submittedName>
        <fullName evidence="2">Uncharacterized protein</fullName>
    </submittedName>
</protein>
<proteinExistence type="predicted"/>
<comment type="caution">
    <text evidence="2">The sequence shown here is derived from an EMBL/GenBank/DDBJ whole genome shotgun (WGS) entry which is preliminary data.</text>
</comment>
<keyword evidence="1" id="KW-0812">Transmembrane</keyword>
<accession>A0A8J8P0H0</accession>
<keyword evidence="1" id="KW-1133">Transmembrane helix</keyword>
<evidence type="ECO:0000313" key="3">
    <source>
        <dbReference type="Proteomes" id="UP000785679"/>
    </source>
</evidence>
<evidence type="ECO:0000313" key="2">
    <source>
        <dbReference type="EMBL" id="TNV84807.1"/>
    </source>
</evidence>